<dbReference type="RefSeq" id="WP_234268473.1">
    <property type="nucleotide sequence ID" value="NZ_JABFTX010000001.1"/>
</dbReference>
<proteinExistence type="predicted"/>
<protein>
    <submittedName>
        <fullName evidence="2">Nuclear transport factor 2 family protein</fullName>
    </submittedName>
</protein>
<dbReference type="Gene3D" id="3.10.450.50">
    <property type="match status" value="1"/>
</dbReference>
<evidence type="ECO:0000313" key="2">
    <source>
        <dbReference type="EMBL" id="MCE8001619.1"/>
    </source>
</evidence>
<sequence>MDESKQRELIEQYVAAYNDFDIEGMLAVLAPDVEFENYSGEELTASASGIEEFRLLAQRAKGLFTERFQRVTSLVFHQDGATAEIDYRGRLAQDMPGGPKAGSLLELNGTTEFTFGGERIVSIVDRS</sequence>
<accession>A0ABS8ZYA8</accession>
<gene>
    <name evidence="2" type="ORF">HOP53_02085</name>
</gene>
<dbReference type="Proteomes" id="UP001320168">
    <property type="component" value="Unassembled WGS sequence"/>
</dbReference>
<dbReference type="InterPro" id="IPR032710">
    <property type="entry name" value="NTF2-like_dom_sf"/>
</dbReference>
<name>A0ABS8ZYA8_9GAMM</name>
<reference evidence="2 3" key="1">
    <citation type="journal article" date="2021" name="Front. Microbiol.">
        <title>Aerobic Denitrification and Heterotrophic Sulfur Oxidation in the Genus Halomonas Revealed by Six Novel Species Characterizations and Genome-Based Analysis.</title>
        <authorList>
            <person name="Wang L."/>
            <person name="Shao Z."/>
        </authorList>
    </citation>
    <scope>NUCLEOTIDE SEQUENCE [LARGE SCALE GENOMIC DNA]</scope>
    <source>
        <strain evidence="2 3">MCCC 1A11081</strain>
    </source>
</reference>
<dbReference type="InterPro" id="IPR037401">
    <property type="entry name" value="SnoaL-like"/>
</dbReference>
<dbReference type="SUPFAM" id="SSF54427">
    <property type="entry name" value="NTF2-like"/>
    <property type="match status" value="1"/>
</dbReference>
<dbReference type="EMBL" id="JABFTX010000001">
    <property type="protein sequence ID" value="MCE8001619.1"/>
    <property type="molecule type" value="Genomic_DNA"/>
</dbReference>
<organism evidence="2 3">
    <name type="scientific">Billgrantia ethanolica</name>
    <dbReference type="NCBI Taxonomy" id="2733486"/>
    <lineage>
        <taxon>Bacteria</taxon>
        <taxon>Pseudomonadati</taxon>
        <taxon>Pseudomonadota</taxon>
        <taxon>Gammaproteobacteria</taxon>
        <taxon>Oceanospirillales</taxon>
        <taxon>Halomonadaceae</taxon>
        <taxon>Billgrantia</taxon>
    </lineage>
</organism>
<dbReference type="Pfam" id="PF12680">
    <property type="entry name" value="SnoaL_2"/>
    <property type="match status" value="1"/>
</dbReference>
<evidence type="ECO:0000259" key="1">
    <source>
        <dbReference type="Pfam" id="PF12680"/>
    </source>
</evidence>
<feature type="domain" description="SnoaL-like" evidence="1">
    <location>
        <begin position="10"/>
        <end position="122"/>
    </location>
</feature>
<comment type="caution">
    <text evidence="2">The sequence shown here is derived from an EMBL/GenBank/DDBJ whole genome shotgun (WGS) entry which is preliminary data.</text>
</comment>
<keyword evidence="3" id="KW-1185">Reference proteome</keyword>
<evidence type="ECO:0000313" key="3">
    <source>
        <dbReference type="Proteomes" id="UP001320168"/>
    </source>
</evidence>